<name>A0A0K2TXM4_LEPSM</name>
<dbReference type="EMBL" id="HACA01012795">
    <property type="protein sequence ID" value="CDW30156.1"/>
    <property type="molecule type" value="Transcribed_RNA"/>
</dbReference>
<evidence type="ECO:0000256" key="1">
    <source>
        <dbReference type="SAM" id="Phobius"/>
    </source>
</evidence>
<organism evidence="2">
    <name type="scientific">Lepeophtheirus salmonis</name>
    <name type="common">Salmon louse</name>
    <name type="synonym">Caligus salmonis</name>
    <dbReference type="NCBI Taxonomy" id="72036"/>
    <lineage>
        <taxon>Eukaryota</taxon>
        <taxon>Metazoa</taxon>
        <taxon>Ecdysozoa</taxon>
        <taxon>Arthropoda</taxon>
        <taxon>Crustacea</taxon>
        <taxon>Multicrustacea</taxon>
        <taxon>Hexanauplia</taxon>
        <taxon>Copepoda</taxon>
        <taxon>Siphonostomatoida</taxon>
        <taxon>Caligidae</taxon>
        <taxon>Lepeophtheirus</taxon>
    </lineage>
</organism>
<evidence type="ECO:0000313" key="2">
    <source>
        <dbReference type="EMBL" id="CDW30156.1"/>
    </source>
</evidence>
<feature type="transmembrane region" description="Helical" evidence="1">
    <location>
        <begin position="32"/>
        <end position="51"/>
    </location>
</feature>
<keyword evidence="1" id="KW-0812">Transmembrane</keyword>
<dbReference type="AlphaFoldDB" id="A0A0K2TXM4"/>
<keyword evidence="1" id="KW-0472">Membrane</keyword>
<reference evidence="2" key="1">
    <citation type="submission" date="2014-05" db="EMBL/GenBank/DDBJ databases">
        <authorList>
            <person name="Chronopoulou M."/>
        </authorList>
    </citation>
    <scope>NUCLEOTIDE SEQUENCE</scope>
    <source>
        <tissue evidence="2">Whole organism</tissue>
    </source>
</reference>
<proteinExistence type="predicted"/>
<sequence>MNNWGRLKCKKRQYSVKGLFKDQSAKIATRRLSILSVVVSLLLFRFCWSFVYN</sequence>
<keyword evidence="1" id="KW-1133">Transmembrane helix</keyword>
<protein>
    <submittedName>
        <fullName evidence="2">Uncharacterized protein</fullName>
    </submittedName>
</protein>
<accession>A0A0K2TXM4</accession>